<dbReference type="EMBL" id="CP003929">
    <property type="protein sequence ID" value="AGB36708.1"/>
    <property type="molecule type" value="Genomic_DNA"/>
</dbReference>
<reference evidence="1 2" key="1">
    <citation type="submission" date="2012-11" db="EMBL/GenBank/DDBJ databases">
        <title>FINISHED of Natronococcus occultus SP4, DSM 3396.</title>
        <authorList>
            <consortium name="DOE Joint Genome Institute"/>
            <person name="Eisen J."/>
            <person name="Huntemann M."/>
            <person name="Wei C.-L."/>
            <person name="Han J."/>
            <person name="Detter J.C."/>
            <person name="Han C."/>
            <person name="Tapia R."/>
            <person name="Chen A."/>
            <person name="Kyrpides N."/>
            <person name="Mavromatis K."/>
            <person name="Markowitz V."/>
            <person name="Szeto E."/>
            <person name="Ivanova N."/>
            <person name="Mikhailova N."/>
            <person name="Ovchinnikova G."/>
            <person name="Pagani I."/>
            <person name="Pati A."/>
            <person name="Goodwin L."/>
            <person name="Nordberg H.P."/>
            <person name="Cantor M.N."/>
            <person name="Hua S.X."/>
            <person name="Woyke T."/>
            <person name="Eisen J."/>
            <person name="Klenk H.-P."/>
            <person name="Klenk H.-P."/>
        </authorList>
    </citation>
    <scope>NUCLEOTIDE SEQUENCE [LARGE SCALE GENOMIC DNA]</scope>
    <source>
        <strain evidence="1 2">SP4</strain>
    </source>
</reference>
<evidence type="ECO:0000313" key="1">
    <source>
        <dbReference type="EMBL" id="AGB36708.1"/>
    </source>
</evidence>
<evidence type="ECO:0000313" key="2">
    <source>
        <dbReference type="Proteomes" id="UP000010878"/>
    </source>
</evidence>
<dbReference type="Proteomes" id="UP000010878">
    <property type="component" value="Chromosome"/>
</dbReference>
<sequence>MSDYSNPEEINWTYDDDGRISWEKTSLQPNRTYLDLDREKEDVKARNIPYKMTAPAWQRHPPFPNYKRLNLYNDGTWVGKFEDNTLANEKEKWHARQAVATQIGLTDLQLQRVHGYGIRKAARIRGLRSEVVYLCLCGIVCYEDGARTHPNHKPRDPWFETVRESVGVSEKEYRRWYGKLCNRLDITLQQRRKPPAAPTAPQWWSLWNQTASEGATA</sequence>
<dbReference type="RefSeq" id="WP_015320162.1">
    <property type="nucleotide sequence ID" value="NC_019974.1"/>
</dbReference>
<dbReference type="AlphaFoldDB" id="L0JXX5"/>
<proteinExistence type="predicted"/>
<keyword evidence="2" id="KW-1185">Reference proteome</keyword>
<accession>L0JXX5</accession>
<dbReference type="HOGENOM" id="CLU_1269962_0_0_2"/>
<dbReference type="GeneID" id="43302124"/>
<organism evidence="1 2">
    <name type="scientific">Natronococcus occultus SP4</name>
    <dbReference type="NCBI Taxonomy" id="694430"/>
    <lineage>
        <taxon>Archaea</taxon>
        <taxon>Methanobacteriati</taxon>
        <taxon>Methanobacteriota</taxon>
        <taxon>Stenosarchaea group</taxon>
        <taxon>Halobacteria</taxon>
        <taxon>Halobacteriales</taxon>
        <taxon>Natrialbaceae</taxon>
        <taxon>Natronococcus</taxon>
    </lineage>
</organism>
<gene>
    <name evidence="1" type="ORF">Natoc_0855</name>
</gene>
<dbReference type="OrthoDB" id="162998at2157"/>
<protein>
    <submittedName>
        <fullName evidence="1">Uncharacterized protein</fullName>
    </submittedName>
</protein>
<name>L0JXX5_9EURY</name>
<dbReference type="KEGG" id="nou:Natoc_0855"/>